<evidence type="ECO:0000313" key="1">
    <source>
        <dbReference type="Ensembl" id="ENSPMEP00000020487.1"/>
    </source>
</evidence>
<dbReference type="Ensembl" id="ENSPMET00000030124.1">
    <property type="protein sequence ID" value="ENSPMEP00000020487.1"/>
    <property type="gene ID" value="ENSPMEG00000023624.1"/>
</dbReference>
<organism evidence="1 2">
    <name type="scientific">Poecilia mexicana</name>
    <dbReference type="NCBI Taxonomy" id="48701"/>
    <lineage>
        <taxon>Eukaryota</taxon>
        <taxon>Metazoa</taxon>
        <taxon>Chordata</taxon>
        <taxon>Craniata</taxon>
        <taxon>Vertebrata</taxon>
        <taxon>Euteleostomi</taxon>
        <taxon>Actinopterygii</taxon>
        <taxon>Neopterygii</taxon>
        <taxon>Teleostei</taxon>
        <taxon>Neoteleostei</taxon>
        <taxon>Acanthomorphata</taxon>
        <taxon>Ovalentaria</taxon>
        <taxon>Atherinomorphae</taxon>
        <taxon>Cyprinodontiformes</taxon>
        <taxon>Poeciliidae</taxon>
        <taxon>Poeciliinae</taxon>
        <taxon>Poecilia</taxon>
    </lineage>
</organism>
<protein>
    <submittedName>
        <fullName evidence="1">Uncharacterized protein</fullName>
    </submittedName>
</protein>
<evidence type="ECO:0000313" key="2">
    <source>
        <dbReference type="Proteomes" id="UP000261480"/>
    </source>
</evidence>
<accession>A0A3B3XZG1</accession>
<dbReference type="AlphaFoldDB" id="A0A3B3XZG1"/>
<reference evidence="1" key="2">
    <citation type="submission" date="2025-09" db="UniProtKB">
        <authorList>
            <consortium name="Ensembl"/>
        </authorList>
    </citation>
    <scope>IDENTIFICATION</scope>
</reference>
<proteinExistence type="predicted"/>
<name>A0A3B3XZG1_9TELE</name>
<reference evidence="1" key="1">
    <citation type="submission" date="2025-08" db="UniProtKB">
        <authorList>
            <consortium name="Ensembl"/>
        </authorList>
    </citation>
    <scope>IDENTIFICATION</scope>
</reference>
<keyword evidence="2" id="KW-1185">Reference proteome</keyword>
<sequence>ISLMWTGPGPQWATGGDTLVDSVGSEARGSCRLSGGTVSLLTLPTDKMSDSVTFQKDFQKCKSRFWVMRSNSAPRSSGSMTYFPEVRRDRAAVPAERGKRITSKRERQSKAVFTSLLRKASTNKPNPLSMAYEVRLTWTHKSM</sequence>
<dbReference type="Proteomes" id="UP000261480">
    <property type="component" value="Unplaced"/>
</dbReference>